<dbReference type="EMBL" id="LSEF01000033">
    <property type="protein sequence ID" value="OAF18671.1"/>
    <property type="molecule type" value="Genomic_DNA"/>
</dbReference>
<protein>
    <recommendedName>
        <fullName evidence="3">Phytanoyl-CoA dioxygenase</fullName>
    </recommendedName>
</protein>
<evidence type="ECO:0000313" key="1">
    <source>
        <dbReference type="EMBL" id="OAF18671.1"/>
    </source>
</evidence>
<dbReference type="Proteomes" id="UP000077173">
    <property type="component" value="Unassembled WGS sequence"/>
</dbReference>
<proteinExistence type="predicted"/>
<name>A0A176ZDF6_9BRAD</name>
<gene>
    <name evidence="1" type="ORF">AXW67_03945</name>
</gene>
<organism evidence="1 2">
    <name type="scientific">Bradyrhizobium neotropicale</name>
    <dbReference type="NCBI Taxonomy" id="1497615"/>
    <lineage>
        <taxon>Bacteria</taxon>
        <taxon>Pseudomonadati</taxon>
        <taxon>Pseudomonadota</taxon>
        <taxon>Alphaproteobacteria</taxon>
        <taxon>Hyphomicrobiales</taxon>
        <taxon>Nitrobacteraceae</taxon>
        <taxon>Bradyrhizobium</taxon>
    </lineage>
</organism>
<evidence type="ECO:0008006" key="3">
    <source>
        <dbReference type="Google" id="ProtNLM"/>
    </source>
</evidence>
<dbReference type="Gene3D" id="2.60.120.620">
    <property type="entry name" value="q2cbj1_9rhob like domain"/>
    <property type="match status" value="1"/>
</dbReference>
<dbReference type="SUPFAM" id="SSF51197">
    <property type="entry name" value="Clavaminate synthase-like"/>
    <property type="match status" value="1"/>
</dbReference>
<dbReference type="AlphaFoldDB" id="A0A176ZDF6"/>
<reference evidence="1 2" key="1">
    <citation type="submission" date="2016-02" db="EMBL/GenBank/DDBJ databases">
        <title>Draft genome sequence of the strain BR 10247T Bradyrhizobium neotropicale isolated from nodules of Centrolobium paraense.</title>
        <authorList>
            <person name="Simoes-Araujo J.L."/>
            <person name="Barauna A.C."/>
            <person name="Silva K."/>
            <person name="Zilli J.E."/>
        </authorList>
    </citation>
    <scope>NUCLEOTIDE SEQUENCE [LARGE SCALE GENOMIC DNA]</scope>
    <source>
        <strain evidence="1 2">BR 10247</strain>
    </source>
</reference>
<accession>A0A176ZDF6</accession>
<keyword evidence="2" id="KW-1185">Reference proteome</keyword>
<comment type="caution">
    <text evidence="1">The sequence shown here is derived from an EMBL/GenBank/DDBJ whole genome shotgun (WGS) entry which is preliminary data.</text>
</comment>
<evidence type="ECO:0000313" key="2">
    <source>
        <dbReference type="Proteomes" id="UP000077173"/>
    </source>
</evidence>
<sequence length="311" mass="36098">MRTASQEMVTRIQRMLKRLPTHVADIKENPRWLPMFALGRVMLFRNLAWKLTAPPEHIDLTNTLFPELEVEHVTEQLRRDGLFQGVRLSTDITSEISSFARRTPCFGNFDRKIELVAEEHRSVELATGKAILTGHFFERVLDCEAARRVQQDPLLLQIAQNYLGGEARVTATRLWWSFPSKKAKDHDLHLASQDRFHFDLDDWRMIKYFFYIEAVDENSGPHVYVVGSHRQRFLRHQFTLVVGHPSEEIERTYGRETIVKLTGPAGFGFVEDPFGFHMGSLAKRTPRLVLEISFGVSEKLHRRFHGEPVIH</sequence>
<dbReference type="GeneID" id="32587996"/>